<proteinExistence type="predicted"/>
<comment type="caution">
    <text evidence="2">The sequence shown here is derived from an EMBL/GenBank/DDBJ whole genome shotgun (WGS) entry which is preliminary data.</text>
</comment>
<dbReference type="RefSeq" id="WP_377365530.1">
    <property type="nucleotide sequence ID" value="NZ_JBHTMN010000004.1"/>
</dbReference>
<keyword evidence="1" id="KW-1133">Transmembrane helix</keyword>
<dbReference type="EMBL" id="JBHTMN010000004">
    <property type="protein sequence ID" value="MFD1382494.1"/>
    <property type="molecule type" value="Genomic_DNA"/>
</dbReference>
<organism evidence="2 3">
    <name type="scientific">Rhodanobacter aciditrophus</name>
    <dbReference type="NCBI Taxonomy" id="1623218"/>
    <lineage>
        <taxon>Bacteria</taxon>
        <taxon>Pseudomonadati</taxon>
        <taxon>Pseudomonadota</taxon>
        <taxon>Gammaproteobacteria</taxon>
        <taxon>Lysobacterales</taxon>
        <taxon>Rhodanobacteraceae</taxon>
        <taxon>Rhodanobacter</taxon>
    </lineage>
</organism>
<feature type="transmembrane region" description="Helical" evidence="1">
    <location>
        <begin position="39"/>
        <end position="55"/>
    </location>
</feature>
<accession>A0ABW4AX04</accession>
<feature type="transmembrane region" description="Helical" evidence="1">
    <location>
        <begin position="60"/>
        <end position="78"/>
    </location>
</feature>
<evidence type="ECO:0000256" key="1">
    <source>
        <dbReference type="SAM" id="Phobius"/>
    </source>
</evidence>
<evidence type="ECO:0000313" key="3">
    <source>
        <dbReference type="Proteomes" id="UP001597059"/>
    </source>
</evidence>
<keyword evidence="3" id="KW-1185">Reference proteome</keyword>
<dbReference type="Proteomes" id="UP001597059">
    <property type="component" value="Unassembled WGS sequence"/>
</dbReference>
<name>A0ABW4AX04_9GAMM</name>
<keyword evidence="1" id="KW-0472">Membrane</keyword>
<gene>
    <name evidence="2" type="ORF">ACFQ45_03900</name>
</gene>
<evidence type="ECO:0000313" key="2">
    <source>
        <dbReference type="EMBL" id="MFD1382494.1"/>
    </source>
</evidence>
<evidence type="ECO:0008006" key="4">
    <source>
        <dbReference type="Google" id="ProtNLM"/>
    </source>
</evidence>
<feature type="transmembrane region" description="Helical" evidence="1">
    <location>
        <begin position="90"/>
        <end position="107"/>
    </location>
</feature>
<protein>
    <recommendedName>
        <fullName evidence="4">VanZ-like domain-containing protein</fullName>
    </recommendedName>
</protein>
<reference evidence="3" key="1">
    <citation type="journal article" date="2019" name="Int. J. Syst. Evol. Microbiol.">
        <title>The Global Catalogue of Microorganisms (GCM) 10K type strain sequencing project: providing services to taxonomists for standard genome sequencing and annotation.</title>
        <authorList>
            <consortium name="The Broad Institute Genomics Platform"/>
            <consortium name="The Broad Institute Genome Sequencing Center for Infectious Disease"/>
            <person name="Wu L."/>
            <person name="Ma J."/>
        </authorList>
    </citation>
    <scope>NUCLEOTIDE SEQUENCE [LARGE SCALE GENOMIC DNA]</scope>
    <source>
        <strain evidence="3">JCM 30774</strain>
    </source>
</reference>
<sequence length="118" mass="13158">MLTQPRTQWLGFLLGWLAISLATLTPLEQLPTVPGTDKLHHIIGFGGWAGLCLFGATRRFVLMCVAIVIWGGVIELIQPQVNRYGEWLDFYANSFGVLLAFVTHFILKRSLIRGTDTA</sequence>
<keyword evidence="1" id="KW-0812">Transmembrane</keyword>